<sequence>MITALPTMLVACLVRRSPHRTGPVMPSLHQSSSSGRYVPYGRRKKREPKSYDMKLVLVDFIREVNDTGKTESYDGSVLLEAPFRVRENESDSSIRTRILAIVKSRFPSFNETVLYASRQGRVVLNLSPCQTLDGKAVYTLKSKSTNNLYVMLSAPATDRP</sequence>
<keyword evidence="3" id="KW-1185">Reference proteome</keyword>
<accession>A0ABN8R244</accession>
<feature type="non-terminal residue" evidence="2">
    <location>
        <position position="160"/>
    </location>
</feature>
<evidence type="ECO:0000313" key="2">
    <source>
        <dbReference type="EMBL" id="CAH3172941.1"/>
    </source>
</evidence>
<dbReference type="Proteomes" id="UP001159427">
    <property type="component" value="Unassembled WGS sequence"/>
</dbReference>
<protein>
    <submittedName>
        <fullName evidence="2">Uncharacterized protein</fullName>
    </submittedName>
</protein>
<feature type="region of interest" description="Disordered" evidence="1">
    <location>
        <begin position="21"/>
        <end position="43"/>
    </location>
</feature>
<evidence type="ECO:0000256" key="1">
    <source>
        <dbReference type="SAM" id="MobiDB-lite"/>
    </source>
</evidence>
<reference evidence="2 3" key="1">
    <citation type="submission" date="2022-05" db="EMBL/GenBank/DDBJ databases">
        <authorList>
            <consortium name="Genoscope - CEA"/>
            <person name="William W."/>
        </authorList>
    </citation>
    <scope>NUCLEOTIDE SEQUENCE [LARGE SCALE GENOMIC DNA]</scope>
</reference>
<comment type="caution">
    <text evidence="2">The sequence shown here is derived from an EMBL/GenBank/DDBJ whole genome shotgun (WGS) entry which is preliminary data.</text>
</comment>
<organism evidence="2 3">
    <name type="scientific">Porites evermanni</name>
    <dbReference type="NCBI Taxonomy" id="104178"/>
    <lineage>
        <taxon>Eukaryota</taxon>
        <taxon>Metazoa</taxon>
        <taxon>Cnidaria</taxon>
        <taxon>Anthozoa</taxon>
        <taxon>Hexacorallia</taxon>
        <taxon>Scleractinia</taxon>
        <taxon>Fungiina</taxon>
        <taxon>Poritidae</taxon>
        <taxon>Porites</taxon>
    </lineage>
</organism>
<proteinExistence type="predicted"/>
<name>A0ABN8R244_9CNID</name>
<dbReference type="EMBL" id="CALNXI010001596">
    <property type="protein sequence ID" value="CAH3172941.1"/>
    <property type="molecule type" value="Genomic_DNA"/>
</dbReference>
<evidence type="ECO:0000313" key="3">
    <source>
        <dbReference type="Proteomes" id="UP001159427"/>
    </source>
</evidence>
<gene>
    <name evidence="2" type="ORF">PEVE_00008713</name>
</gene>